<keyword evidence="4" id="KW-0560">Oxidoreductase</keyword>
<organism evidence="4 5">
    <name type="scientific">Candidatus Methanoperedens nitratireducens</name>
    <dbReference type="NCBI Taxonomy" id="1392998"/>
    <lineage>
        <taxon>Archaea</taxon>
        <taxon>Methanobacteriati</taxon>
        <taxon>Methanobacteriota</taxon>
        <taxon>Stenosarchaea group</taxon>
        <taxon>Methanomicrobia</taxon>
        <taxon>Methanosarcinales</taxon>
        <taxon>ANME-2 cluster</taxon>
        <taxon>Candidatus Methanoperedentaceae</taxon>
        <taxon>Candidatus Methanoperedens</taxon>
    </lineage>
</organism>
<dbReference type="Gene3D" id="3.40.50.360">
    <property type="match status" value="1"/>
</dbReference>
<dbReference type="GO" id="GO:0003955">
    <property type="term" value="F:NAD(P)H dehydrogenase (quinone) activity"/>
    <property type="evidence" value="ECO:0007669"/>
    <property type="project" value="UniProtKB-EC"/>
</dbReference>
<sequence length="158" mass="16816">MVDKKILITYASSTGSTEKLAQIIAEGIKKVDGVSFEMKRAKDIRPDDVASANGYAFGSHSASEYMDGEIKNLFEGLSSVKEKMSGKPVLLFTTGQGKQAAALASMEKLVAVFNPGWIKPGLAVKGMPGESDKANAIEMGEKLADAVKKTQKPTYIVA</sequence>
<evidence type="ECO:0000256" key="1">
    <source>
        <dbReference type="ARBA" id="ARBA00022448"/>
    </source>
</evidence>
<comment type="caution">
    <text evidence="4">The sequence shown here is derived from an EMBL/GenBank/DDBJ whole genome shotgun (WGS) entry which is preliminary data.</text>
</comment>
<proteinExistence type="predicted"/>
<dbReference type="Proteomes" id="UP000050360">
    <property type="component" value="Unassembled WGS sequence"/>
</dbReference>
<gene>
    <name evidence="4" type="ORF">MPEBLZ_01841</name>
</gene>
<protein>
    <submittedName>
        <fullName evidence="4">NAD(P)H dehydrogenase (Quinone)</fullName>
        <ecNumber evidence="4">1.6.5.2</ecNumber>
    </submittedName>
</protein>
<dbReference type="InterPro" id="IPR029039">
    <property type="entry name" value="Flavoprotein-like_sf"/>
</dbReference>
<dbReference type="EC" id="1.6.5.2" evidence="4"/>
<keyword evidence="1" id="KW-0813">Transport</keyword>
<dbReference type="PANTHER" id="PTHR32145">
    <property type="entry name" value="DIFLAVIN FLAVOPROTEIN A 2-RELATED"/>
    <property type="match status" value="1"/>
</dbReference>
<evidence type="ECO:0000313" key="4">
    <source>
        <dbReference type="EMBL" id="KPQ43655.1"/>
    </source>
</evidence>
<dbReference type="PROSITE" id="PS50902">
    <property type="entry name" value="FLAVODOXIN_LIKE"/>
    <property type="match status" value="1"/>
</dbReference>
<evidence type="ECO:0000313" key="5">
    <source>
        <dbReference type="Proteomes" id="UP000050360"/>
    </source>
</evidence>
<dbReference type="GO" id="GO:0010181">
    <property type="term" value="F:FMN binding"/>
    <property type="evidence" value="ECO:0007669"/>
    <property type="project" value="InterPro"/>
</dbReference>
<reference evidence="4 5" key="1">
    <citation type="submission" date="2015-09" db="EMBL/GenBank/DDBJ databases">
        <title>A metagenomics-based metabolic model of nitrate-dependent anaerobic oxidation of methane by Methanoperedens-like archaea.</title>
        <authorList>
            <person name="Arshad A."/>
            <person name="Speth D.R."/>
            <person name="De Graaf R.M."/>
            <person name="Op Den Camp H.J."/>
            <person name="Jetten M.S."/>
            <person name="Welte C.U."/>
        </authorList>
    </citation>
    <scope>NUCLEOTIDE SEQUENCE [LARGE SCALE GENOMIC DNA]</scope>
</reference>
<dbReference type="SUPFAM" id="SSF52218">
    <property type="entry name" value="Flavoproteins"/>
    <property type="match status" value="1"/>
</dbReference>
<dbReference type="EMBL" id="LKCM01000137">
    <property type="protein sequence ID" value="KPQ43655.1"/>
    <property type="molecule type" value="Genomic_DNA"/>
</dbReference>
<dbReference type="InterPro" id="IPR051285">
    <property type="entry name" value="NADH_oxidoreductase_modular"/>
</dbReference>
<feature type="domain" description="Flavodoxin-like" evidence="3">
    <location>
        <begin position="6"/>
        <end position="144"/>
    </location>
</feature>
<evidence type="ECO:0000256" key="2">
    <source>
        <dbReference type="ARBA" id="ARBA00022982"/>
    </source>
</evidence>
<evidence type="ECO:0000259" key="3">
    <source>
        <dbReference type="PROSITE" id="PS50902"/>
    </source>
</evidence>
<dbReference type="PANTHER" id="PTHR32145:SF11">
    <property type="entry name" value="DIFLAVIN FLAVOPROTEIN A 2-RELATED"/>
    <property type="match status" value="1"/>
</dbReference>
<keyword evidence="2" id="KW-0249">Electron transport</keyword>
<name>A0A0P8AGX0_9EURY</name>
<accession>A0A0P8AGX0</accession>
<dbReference type="Pfam" id="PF00258">
    <property type="entry name" value="Flavodoxin_1"/>
    <property type="match status" value="1"/>
</dbReference>
<dbReference type="AlphaFoldDB" id="A0A0P8AGX0"/>
<dbReference type="InterPro" id="IPR008254">
    <property type="entry name" value="Flavodoxin/NO_synth"/>
</dbReference>